<gene>
    <name evidence="1" type="ordered locus">VIT_01s0011g01170</name>
</gene>
<evidence type="ECO:0000313" key="2">
    <source>
        <dbReference type="Proteomes" id="UP000009183"/>
    </source>
</evidence>
<organism evidence="1 2">
    <name type="scientific">Vitis vinifera</name>
    <name type="common">Grape</name>
    <dbReference type="NCBI Taxonomy" id="29760"/>
    <lineage>
        <taxon>Eukaryota</taxon>
        <taxon>Viridiplantae</taxon>
        <taxon>Streptophyta</taxon>
        <taxon>Embryophyta</taxon>
        <taxon>Tracheophyta</taxon>
        <taxon>Spermatophyta</taxon>
        <taxon>Magnoliopsida</taxon>
        <taxon>eudicotyledons</taxon>
        <taxon>Gunneridae</taxon>
        <taxon>Pentapetalae</taxon>
        <taxon>rosids</taxon>
        <taxon>Vitales</taxon>
        <taxon>Vitaceae</taxon>
        <taxon>Viteae</taxon>
        <taxon>Vitis</taxon>
    </lineage>
</organism>
<dbReference type="HOGENOM" id="CLU_2727363_0_0_1"/>
<dbReference type="PaxDb" id="29760-VIT_01s0011g01170.t01"/>
<protein>
    <submittedName>
        <fullName evidence="1">Uncharacterized protein</fullName>
    </submittedName>
</protein>
<proteinExistence type="predicted"/>
<evidence type="ECO:0000313" key="1">
    <source>
        <dbReference type="EMBL" id="CBI27228.3"/>
    </source>
</evidence>
<reference evidence="2" key="1">
    <citation type="journal article" date="2007" name="Nature">
        <title>The grapevine genome sequence suggests ancestral hexaploidization in major angiosperm phyla.</title>
        <authorList>
            <consortium name="The French-Italian Public Consortium for Grapevine Genome Characterization."/>
            <person name="Jaillon O."/>
            <person name="Aury J.-M."/>
            <person name="Noel B."/>
            <person name="Policriti A."/>
            <person name="Clepet C."/>
            <person name="Casagrande A."/>
            <person name="Choisne N."/>
            <person name="Aubourg S."/>
            <person name="Vitulo N."/>
            <person name="Jubin C."/>
            <person name="Vezzi A."/>
            <person name="Legeai F."/>
            <person name="Hugueney P."/>
            <person name="Dasilva C."/>
            <person name="Horner D."/>
            <person name="Mica E."/>
            <person name="Jublot D."/>
            <person name="Poulain J."/>
            <person name="Bruyere C."/>
            <person name="Billault A."/>
            <person name="Segurens B."/>
            <person name="Gouyvenoux M."/>
            <person name="Ugarte E."/>
            <person name="Cattonaro F."/>
            <person name="Anthouard V."/>
            <person name="Vico V."/>
            <person name="Del Fabbro C."/>
            <person name="Alaux M."/>
            <person name="Di Gaspero G."/>
            <person name="Dumas V."/>
            <person name="Felice N."/>
            <person name="Paillard S."/>
            <person name="Juman I."/>
            <person name="Moroldo M."/>
            <person name="Scalabrin S."/>
            <person name="Canaguier A."/>
            <person name="Le Clainche I."/>
            <person name="Malacrida G."/>
            <person name="Durand E."/>
            <person name="Pesole G."/>
            <person name="Laucou V."/>
            <person name="Chatelet P."/>
            <person name="Merdinoglu D."/>
            <person name="Delledonne M."/>
            <person name="Pezzotti M."/>
            <person name="Lecharny A."/>
            <person name="Scarpelli C."/>
            <person name="Artiguenave F."/>
            <person name="Pe M.E."/>
            <person name="Valle G."/>
            <person name="Morgante M."/>
            <person name="Caboche M."/>
            <person name="Adam-Blondon A.-F."/>
            <person name="Weissenbach J."/>
            <person name="Quetier F."/>
            <person name="Wincker P."/>
        </authorList>
    </citation>
    <scope>NUCLEOTIDE SEQUENCE [LARGE SCALE GENOMIC DNA]</scope>
    <source>
        <strain evidence="2">cv. Pinot noir / PN40024</strain>
    </source>
</reference>
<accession>D7T9Q6</accession>
<sequence>MLINTFFFMGLCFFFFLSLLVCLFLQNLHFCLPVPTAFPLSDAGTVGSVEEARFSIGSLSTLMILPSLLEFP</sequence>
<dbReference type="EMBL" id="FN595752">
    <property type="protein sequence ID" value="CBI27228.3"/>
    <property type="molecule type" value="Genomic_DNA"/>
</dbReference>
<dbReference type="InParanoid" id="D7T9Q6"/>
<dbReference type="AlphaFoldDB" id="D7T9Q6"/>
<dbReference type="Proteomes" id="UP000009183">
    <property type="component" value="Chromosome 1"/>
</dbReference>
<keyword evidence="2" id="KW-1185">Reference proteome</keyword>
<name>D7T9Q6_VITVI</name>